<keyword evidence="9" id="KW-1185">Reference proteome</keyword>
<dbReference type="Proteomes" id="UP000593567">
    <property type="component" value="Unassembled WGS sequence"/>
</dbReference>
<dbReference type="InterPro" id="IPR002809">
    <property type="entry name" value="EMC3/TMCO1"/>
</dbReference>
<keyword evidence="6 7" id="KW-0472">Membrane</keyword>
<evidence type="ECO:0000256" key="1">
    <source>
        <dbReference type="ARBA" id="ARBA00004141"/>
    </source>
</evidence>
<dbReference type="Pfam" id="PF01956">
    <property type="entry name" value="EMC3_TMCO1"/>
    <property type="match status" value="1"/>
</dbReference>
<protein>
    <recommendedName>
        <fullName evidence="3">ER membrane protein complex subunit 3</fullName>
    </recommendedName>
</protein>
<dbReference type="OrthoDB" id="6745403at2759"/>
<dbReference type="EMBL" id="VXIV02003416">
    <property type="protein sequence ID" value="KAF6017286.1"/>
    <property type="molecule type" value="Genomic_DNA"/>
</dbReference>
<evidence type="ECO:0000256" key="6">
    <source>
        <dbReference type="ARBA" id="ARBA00023136"/>
    </source>
</evidence>
<accession>A0A7J7IUS8</accession>
<dbReference type="PANTHER" id="PTHR13116">
    <property type="entry name" value="ER MEMBRANE PROTEIN COMPLEX SUBUNIT 3"/>
    <property type="match status" value="1"/>
</dbReference>
<feature type="transmembrane region" description="Helical" evidence="7">
    <location>
        <begin position="116"/>
        <end position="137"/>
    </location>
</feature>
<dbReference type="GO" id="GO:0072546">
    <property type="term" value="C:EMC complex"/>
    <property type="evidence" value="ECO:0007669"/>
    <property type="project" value="TreeGrafter"/>
</dbReference>
<dbReference type="PANTHER" id="PTHR13116:SF5">
    <property type="entry name" value="ER MEMBRANE PROTEIN COMPLEX SUBUNIT 3"/>
    <property type="match status" value="1"/>
</dbReference>
<evidence type="ECO:0000313" key="9">
    <source>
        <dbReference type="Proteomes" id="UP000593567"/>
    </source>
</evidence>
<feature type="transmembrane region" description="Helical" evidence="7">
    <location>
        <begin position="12"/>
        <end position="32"/>
    </location>
</feature>
<proteinExistence type="inferred from homology"/>
<dbReference type="SMART" id="SM01415">
    <property type="entry name" value="DUF106"/>
    <property type="match status" value="1"/>
</dbReference>
<comment type="caution">
    <text evidence="8">The sequence shown here is derived from an EMBL/GenBank/DDBJ whole genome shotgun (WGS) entry which is preliminary data.</text>
</comment>
<evidence type="ECO:0000256" key="4">
    <source>
        <dbReference type="ARBA" id="ARBA00022692"/>
    </source>
</evidence>
<evidence type="ECO:0000313" key="8">
    <source>
        <dbReference type="EMBL" id="KAF6017286.1"/>
    </source>
</evidence>
<gene>
    <name evidence="8" type="ORF">EB796_024415</name>
</gene>
<keyword evidence="5 7" id="KW-1133">Transmembrane helix</keyword>
<dbReference type="GO" id="GO:0034975">
    <property type="term" value="P:protein folding in endoplasmic reticulum"/>
    <property type="evidence" value="ECO:0007669"/>
    <property type="project" value="TreeGrafter"/>
</dbReference>
<evidence type="ECO:0000256" key="5">
    <source>
        <dbReference type="ARBA" id="ARBA00022989"/>
    </source>
</evidence>
<dbReference type="InterPro" id="IPR008568">
    <property type="entry name" value="EMC3"/>
</dbReference>
<evidence type="ECO:0000256" key="3">
    <source>
        <dbReference type="ARBA" id="ARBA00020822"/>
    </source>
</evidence>
<dbReference type="AlphaFoldDB" id="A0A7J7IUS8"/>
<keyword evidence="4 7" id="KW-0812">Transmembrane</keyword>
<organism evidence="8 9">
    <name type="scientific">Bugula neritina</name>
    <name type="common">Brown bryozoan</name>
    <name type="synonym">Sertularia neritina</name>
    <dbReference type="NCBI Taxonomy" id="10212"/>
    <lineage>
        <taxon>Eukaryota</taxon>
        <taxon>Metazoa</taxon>
        <taxon>Spiralia</taxon>
        <taxon>Lophotrochozoa</taxon>
        <taxon>Bryozoa</taxon>
        <taxon>Gymnolaemata</taxon>
        <taxon>Cheilostomatida</taxon>
        <taxon>Flustrina</taxon>
        <taxon>Buguloidea</taxon>
        <taxon>Bugulidae</taxon>
        <taxon>Bugula</taxon>
    </lineage>
</organism>
<evidence type="ECO:0000256" key="7">
    <source>
        <dbReference type="SAM" id="Phobius"/>
    </source>
</evidence>
<name>A0A7J7IUS8_BUGNE</name>
<reference evidence="8" key="1">
    <citation type="submission" date="2020-06" db="EMBL/GenBank/DDBJ databases">
        <title>Draft genome of Bugula neritina, a colonial animal packing powerful symbionts and potential medicines.</title>
        <authorList>
            <person name="Rayko M."/>
        </authorList>
    </citation>
    <scope>NUCLEOTIDE SEQUENCE [LARGE SCALE GENOMIC DNA]</scope>
    <source>
        <strain evidence="8">Kwan_BN1</strain>
    </source>
</reference>
<evidence type="ECO:0000256" key="2">
    <source>
        <dbReference type="ARBA" id="ARBA00005376"/>
    </source>
</evidence>
<sequence>MAEILLDPDIRIWVFLPIVIITFLVGIIRHYVSLILQSDKVVDSKALQTSQTLMRSRILRENGKFIPAKAFHSRKTYFNDKDRGYFTLKQNSTETQQPKNPMSDPSMMTEMMKGNLTNMLPMIVIGGWINWAFSGFLTTKVPFPLTLRFKEMLQRGVALPSLDAAWVSSVSWYFLNVFGLRSVYTLILGQDNAADQTRAMQDQFTGNAAAMSQQDPNKAFKAEWEALEMCSYKWALEGADKELFLGQQKIVGTTTCNEQFTKLLLYSCTVTLYWGQNYSFPFLAYFNESLTCQQMWNNIIYNNHYVIMLTCVKQLAWSSTYHSITSICL</sequence>
<comment type="similarity">
    <text evidence="2">Belongs to the EMC3 family.</text>
</comment>
<comment type="subcellular location">
    <subcellularLocation>
        <location evidence="1">Membrane</location>
        <topology evidence="1">Multi-pass membrane protein</topology>
    </subcellularLocation>
</comment>